<sequence>MDRIQARFRLQQISREREKKILEFLIDKESNFAVKQHHLAQLEKAKFEIARIDYLMSSLEDDVLLYYGDISNSESDFSSDSLF</sequence>
<keyword evidence="2" id="KW-1185">Reference proteome</keyword>
<evidence type="ECO:0000313" key="1">
    <source>
        <dbReference type="EMBL" id="CAG9318321.1"/>
    </source>
</evidence>
<comment type="caution">
    <text evidence="1">The sequence shown here is derived from an EMBL/GenBank/DDBJ whole genome shotgun (WGS) entry which is preliminary data.</text>
</comment>
<evidence type="ECO:0000313" key="2">
    <source>
        <dbReference type="Proteomes" id="UP001162131"/>
    </source>
</evidence>
<proteinExistence type="predicted"/>
<dbReference type="AlphaFoldDB" id="A0AAU9IRV4"/>
<dbReference type="EMBL" id="CAJZBQ010000020">
    <property type="protein sequence ID" value="CAG9318321.1"/>
    <property type="molecule type" value="Genomic_DNA"/>
</dbReference>
<reference evidence="1" key="1">
    <citation type="submission" date="2021-09" db="EMBL/GenBank/DDBJ databases">
        <authorList>
            <consortium name="AG Swart"/>
            <person name="Singh M."/>
            <person name="Singh A."/>
            <person name="Seah K."/>
            <person name="Emmerich C."/>
        </authorList>
    </citation>
    <scope>NUCLEOTIDE SEQUENCE</scope>
    <source>
        <strain evidence="1">ATCC30299</strain>
    </source>
</reference>
<name>A0AAU9IRV4_9CILI</name>
<organism evidence="1 2">
    <name type="scientific">Blepharisma stoltei</name>
    <dbReference type="NCBI Taxonomy" id="1481888"/>
    <lineage>
        <taxon>Eukaryota</taxon>
        <taxon>Sar</taxon>
        <taxon>Alveolata</taxon>
        <taxon>Ciliophora</taxon>
        <taxon>Postciliodesmatophora</taxon>
        <taxon>Heterotrichea</taxon>
        <taxon>Heterotrichida</taxon>
        <taxon>Blepharismidae</taxon>
        <taxon>Blepharisma</taxon>
    </lineage>
</organism>
<protein>
    <submittedName>
        <fullName evidence="1">Uncharacterized protein</fullName>
    </submittedName>
</protein>
<dbReference type="Proteomes" id="UP001162131">
    <property type="component" value="Unassembled WGS sequence"/>
</dbReference>
<accession>A0AAU9IRV4</accession>
<gene>
    <name evidence="1" type="ORF">BSTOLATCC_MIC20795</name>
</gene>